<accession>A0AAW2P854</accession>
<sequence length="269" mass="31618">MLYWKDDIDLEYCKFGGDARYKPFRGRDVHRKKSLYAILRYLLLTPRLSRLYSLMATAEHMTWYVTHQTEEGWMCPSDPEAWKHFDWIYPNFTKEPRNVRLGFCTDGFGPHGQYDCTYSCWPIIITPYNLPPSTCISSEYIFLMMVISSPSIPKRLIDVYLEPLIEELLQLSYVGVRTCDHATDKAFMMRAEFIWIMNNLPTYGMARGWSTAGVMGCPVCMDDTRALHLQHGRKTWYFNYTDDSYLSIIPIEGTRKPSQRIISRISIFW</sequence>
<protein>
    <submittedName>
        <fullName evidence="1">Uncharacterized protein</fullName>
    </submittedName>
</protein>
<dbReference type="InterPro" id="IPR004242">
    <property type="entry name" value="Transposase_21"/>
</dbReference>
<gene>
    <name evidence="1" type="ORF">Scaly_1612200</name>
</gene>
<proteinExistence type="predicted"/>
<dbReference type="PANTHER" id="PTHR10775:SF185">
    <property type="entry name" value="OS08G0208400 PROTEIN"/>
    <property type="match status" value="1"/>
</dbReference>
<name>A0AAW2P854_9LAMI</name>
<organism evidence="1">
    <name type="scientific">Sesamum calycinum</name>
    <dbReference type="NCBI Taxonomy" id="2727403"/>
    <lineage>
        <taxon>Eukaryota</taxon>
        <taxon>Viridiplantae</taxon>
        <taxon>Streptophyta</taxon>
        <taxon>Embryophyta</taxon>
        <taxon>Tracheophyta</taxon>
        <taxon>Spermatophyta</taxon>
        <taxon>Magnoliopsida</taxon>
        <taxon>eudicotyledons</taxon>
        <taxon>Gunneridae</taxon>
        <taxon>Pentapetalae</taxon>
        <taxon>asterids</taxon>
        <taxon>lamiids</taxon>
        <taxon>Lamiales</taxon>
        <taxon>Pedaliaceae</taxon>
        <taxon>Sesamum</taxon>
    </lineage>
</organism>
<dbReference type="AlphaFoldDB" id="A0AAW2P854"/>
<evidence type="ECO:0000313" key="1">
    <source>
        <dbReference type="EMBL" id="KAL0352235.1"/>
    </source>
</evidence>
<reference evidence="1" key="1">
    <citation type="submission" date="2020-06" db="EMBL/GenBank/DDBJ databases">
        <authorList>
            <person name="Li T."/>
            <person name="Hu X."/>
            <person name="Zhang T."/>
            <person name="Song X."/>
            <person name="Zhang H."/>
            <person name="Dai N."/>
            <person name="Sheng W."/>
            <person name="Hou X."/>
            <person name="Wei L."/>
        </authorList>
    </citation>
    <scope>NUCLEOTIDE SEQUENCE</scope>
    <source>
        <strain evidence="1">KEN8</strain>
        <tissue evidence="1">Leaf</tissue>
    </source>
</reference>
<comment type="caution">
    <text evidence="1">The sequence shown here is derived from an EMBL/GenBank/DDBJ whole genome shotgun (WGS) entry which is preliminary data.</text>
</comment>
<dbReference type="Pfam" id="PF02992">
    <property type="entry name" value="Transposase_21"/>
    <property type="match status" value="1"/>
</dbReference>
<dbReference type="EMBL" id="JACGWM010000009">
    <property type="protein sequence ID" value="KAL0352235.1"/>
    <property type="molecule type" value="Genomic_DNA"/>
</dbReference>
<dbReference type="PANTHER" id="PTHR10775">
    <property type="entry name" value="OS08G0208400 PROTEIN"/>
    <property type="match status" value="1"/>
</dbReference>
<reference evidence="1" key="2">
    <citation type="journal article" date="2024" name="Plant">
        <title>Genomic evolution and insights into agronomic trait innovations of Sesamum species.</title>
        <authorList>
            <person name="Miao H."/>
            <person name="Wang L."/>
            <person name="Qu L."/>
            <person name="Liu H."/>
            <person name="Sun Y."/>
            <person name="Le M."/>
            <person name="Wang Q."/>
            <person name="Wei S."/>
            <person name="Zheng Y."/>
            <person name="Lin W."/>
            <person name="Duan Y."/>
            <person name="Cao H."/>
            <person name="Xiong S."/>
            <person name="Wang X."/>
            <person name="Wei L."/>
            <person name="Li C."/>
            <person name="Ma Q."/>
            <person name="Ju M."/>
            <person name="Zhao R."/>
            <person name="Li G."/>
            <person name="Mu C."/>
            <person name="Tian Q."/>
            <person name="Mei H."/>
            <person name="Zhang T."/>
            <person name="Gao T."/>
            <person name="Zhang H."/>
        </authorList>
    </citation>
    <scope>NUCLEOTIDE SEQUENCE</scope>
    <source>
        <strain evidence="1">KEN8</strain>
    </source>
</reference>